<dbReference type="PANTHER" id="PTHR16320:SF1">
    <property type="entry name" value="SPHINGOMYELINASE DDB_G0288017"/>
    <property type="match status" value="1"/>
</dbReference>
<accession>A0ABR3FGF5</accession>
<dbReference type="Pfam" id="PF01419">
    <property type="entry name" value="Jacalin"/>
    <property type="match status" value="1"/>
</dbReference>
<dbReference type="PANTHER" id="PTHR16320">
    <property type="entry name" value="SPHINGOMYELINASE FAMILY MEMBER"/>
    <property type="match status" value="1"/>
</dbReference>
<dbReference type="InterPro" id="IPR001229">
    <property type="entry name" value="Jacalin-like_lectin_dom"/>
</dbReference>
<evidence type="ECO:0000256" key="1">
    <source>
        <dbReference type="SAM" id="MobiDB-lite"/>
    </source>
</evidence>
<dbReference type="Gene3D" id="2.100.10.30">
    <property type="entry name" value="Jacalin-like lectin domain"/>
    <property type="match status" value="1"/>
</dbReference>
<dbReference type="InterPro" id="IPR038772">
    <property type="entry name" value="Sph/SMPD2-like"/>
</dbReference>
<protein>
    <recommendedName>
        <fullName evidence="3">Jacalin-type lectin domain-containing protein</fullName>
    </recommendedName>
</protein>
<dbReference type="SUPFAM" id="SSF51101">
    <property type="entry name" value="Mannose-binding lectins"/>
    <property type="match status" value="1"/>
</dbReference>
<feature type="domain" description="Jacalin-type lectin" evidence="3">
    <location>
        <begin position="301"/>
        <end position="455"/>
    </location>
</feature>
<keyword evidence="2" id="KW-0732">Signal</keyword>
<comment type="caution">
    <text evidence="4">The sequence shown here is derived from an EMBL/GenBank/DDBJ whole genome shotgun (WGS) entry which is preliminary data.</text>
</comment>
<evidence type="ECO:0000313" key="5">
    <source>
        <dbReference type="Proteomes" id="UP001465976"/>
    </source>
</evidence>
<proteinExistence type="predicted"/>
<dbReference type="EMBL" id="JBAHYK010000414">
    <property type="protein sequence ID" value="KAL0574263.1"/>
    <property type="molecule type" value="Genomic_DNA"/>
</dbReference>
<evidence type="ECO:0000256" key="2">
    <source>
        <dbReference type="SAM" id="SignalP"/>
    </source>
</evidence>
<evidence type="ECO:0000259" key="3">
    <source>
        <dbReference type="PROSITE" id="PS51752"/>
    </source>
</evidence>
<dbReference type="SMART" id="SM00915">
    <property type="entry name" value="Jacalin"/>
    <property type="match status" value="1"/>
</dbReference>
<dbReference type="SUPFAM" id="SSF56219">
    <property type="entry name" value="DNase I-like"/>
    <property type="match status" value="1"/>
</dbReference>
<keyword evidence="5" id="KW-1185">Reference proteome</keyword>
<evidence type="ECO:0000313" key="4">
    <source>
        <dbReference type="EMBL" id="KAL0574263.1"/>
    </source>
</evidence>
<reference evidence="4 5" key="1">
    <citation type="submission" date="2024-02" db="EMBL/GenBank/DDBJ databases">
        <title>A draft genome for the cacao thread blight pathogen Marasmius crinis-equi.</title>
        <authorList>
            <person name="Cohen S.P."/>
            <person name="Baruah I.K."/>
            <person name="Amoako-Attah I."/>
            <person name="Bukari Y."/>
            <person name="Meinhardt L.W."/>
            <person name="Bailey B.A."/>
        </authorList>
    </citation>
    <scope>NUCLEOTIDE SEQUENCE [LARGE SCALE GENOMIC DNA]</scope>
    <source>
        <strain evidence="4 5">GH-76</strain>
    </source>
</reference>
<feature type="chain" id="PRO_5046618931" description="Jacalin-type lectin domain-containing protein" evidence="2">
    <location>
        <begin position="22"/>
        <end position="457"/>
    </location>
</feature>
<gene>
    <name evidence="4" type="ORF">V5O48_007692</name>
</gene>
<dbReference type="InterPro" id="IPR036691">
    <property type="entry name" value="Endo/exonu/phosph_ase_sf"/>
</dbReference>
<name>A0ABR3FGF5_9AGAR</name>
<dbReference type="InterPro" id="IPR000300">
    <property type="entry name" value="IPPc"/>
</dbReference>
<dbReference type="Gene3D" id="3.60.10.10">
    <property type="entry name" value="Endonuclease/exonuclease/phosphatase"/>
    <property type="match status" value="1"/>
</dbReference>
<feature type="region of interest" description="Disordered" evidence="1">
    <location>
        <begin position="408"/>
        <end position="428"/>
    </location>
</feature>
<dbReference type="InterPro" id="IPR036404">
    <property type="entry name" value="Jacalin-like_lectin_dom_sf"/>
</dbReference>
<dbReference type="Proteomes" id="UP001465976">
    <property type="component" value="Unassembled WGS sequence"/>
</dbReference>
<dbReference type="Pfam" id="PF22669">
    <property type="entry name" value="Exo_endo_phos2"/>
    <property type="match status" value="1"/>
</dbReference>
<dbReference type="PROSITE" id="PS51752">
    <property type="entry name" value="JACALIN_LECTIN"/>
    <property type="match status" value="1"/>
</dbReference>
<feature type="compositionally biased region" description="Polar residues" evidence="1">
    <location>
        <begin position="408"/>
        <end position="418"/>
    </location>
</feature>
<feature type="signal peptide" evidence="2">
    <location>
        <begin position="1"/>
        <end position="21"/>
    </location>
</feature>
<organism evidence="4 5">
    <name type="scientific">Marasmius crinis-equi</name>
    <dbReference type="NCBI Taxonomy" id="585013"/>
    <lineage>
        <taxon>Eukaryota</taxon>
        <taxon>Fungi</taxon>
        <taxon>Dikarya</taxon>
        <taxon>Basidiomycota</taxon>
        <taxon>Agaricomycotina</taxon>
        <taxon>Agaricomycetes</taxon>
        <taxon>Agaricomycetidae</taxon>
        <taxon>Agaricales</taxon>
        <taxon>Marasmiineae</taxon>
        <taxon>Marasmiaceae</taxon>
        <taxon>Marasmius</taxon>
    </lineage>
</organism>
<sequence length="457" mass="48224">MFPSSVSVGLLLSHAVATVQAQTSGSFTVLTYNVAGLPEILSSGNPEVNTPLISSRLKPFNVINVQEDFNYHATLYASDNHAFRTPTSGGVPFGDGLNTLSDFSYIDLERVKWDKCNSNDGDCLTPKGFSFARVRVADSVWVDVYNLHTDAGSDDGDRTARASNLAQVSAYIQSHSQGMPVVVMGDTNSRYTSDVDSDSLHSLIDVGGFTDSWVKNIRGGSFPTKGSTALTCPFPFPSGTSQATMNACEVVDKIFVRGSEVVQLVPASYRTANNDFVNSTGAPLSDHYPQSTVAQWTLSNSLRLGDTAGGPHGDMFNDIPALLAGKSVPKVSSITVRAADRVDGISVSVTYPDGNTASATHGGTGGTAQTLTLASGERITQVQTCTGQKDANTRVFYLNFVTNQGRSFSGGKQTADCQTASAPSGTGAGGKAWGLVAFWGRQGDEMDRLGAIWGAGY</sequence>